<dbReference type="Pfam" id="PF00665">
    <property type="entry name" value="rve"/>
    <property type="match status" value="1"/>
</dbReference>
<feature type="region of interest" description="Disordered" evidence="5">
    <location>
        <begin position="484"/>
        <end position="506"/>
    </location>
</feature>
<dbReference type="InterPro" id="IPR043502">
    <property type="entry name" value="DNA/RNA_pol_sf"/>
</dbReference>
<dbReference type="InterPro" id="IPR001584">
    <property type="entry name" value="Integrase_cat-core"/>
</dbReference>
<evidence type="ECO:0000256" key="2">
    <source>
        <dbReference type="ARBA" id="ARBA00022723"/>
    </source>
</evidence>
<proteinExistence type="predicted"/>
<dbReference type="EMBL" id="BQNB010018506">
    <property type="protein sequence ID" value="GJT75157.1"/>
    <property type="molecule type" value="Genomic_DNA"/>
</dbReference>
<accession>A0ABQ5GJT6</accession>
<dbReference type="InterPro" id="IPR013103">
    <property type="entry name" value="RVT_2"/>
</dbReference>
<evidence type="ECO:0000256" key="1">
    <source>
        <dbReference type="ARBA" id="ARBA00022670"/>
    </source>
</evidence>
<keyword evidence="2" id="KW-0479">Metal-binding</keyword>
<feature type="compositionally biased region" description="Basic and acidic residues" evidence="5">
    <location>
        <begin position="1195"/>
        <end position="1205"/>
    </location>
</feature>
<comment type="caution">
    <text evidence="7">The sequence shown here is derived from an EMBL/GenBank/DDBJ whole genome shotgun (WGS) entry which is preliminary data.</text>
</comment>
<dbReference type="CDD" id="cd09272">
    <property type="entry name" value="RNase_HI_RT_Ty1"/>
    <property type="match status" value="1"/>
</dbReference>
<evidence type="ECO:0000256" key="4">
    <source>
        <dbReference type="ARBA" id="ARBA00022801"/>
    </source>
</evidence>
<dbReference type="InterPro" id="IPR036397">
    <property type="entry name" value="RNaseH_sf"/>
</dbReference>
<keyword evidence="1" id="KW-0645">Protease</keyword>
<feature type="compositionally biased region" description="Polar residues" evidence="5">
    <location>
        <begin position="1435"/>
        <end position="1450"/>
    </location>
</feature>
<dbReference type="SUPFAM" id="SSF53098">
    <property type="entry name" value="Ribonuclease H-like"/>
    <property type="match status" value="1"/>
</dbReference>
<dbReference type="Pfam" id="PF25597">
    <property type="entry name" value="SH3_retrovirus"/>
    <property type="match status" value="1"/>
</dbReference>
<name>A0ABQ5GJT6_9ASTR</name>
<dbReference type="InterPro" id="IPR054722">
    <property type="entry name" value="PolX-like_BBD"/>
</dbReference>
<reference evidence="7" key="1">
    <citation type="journal article" date="2022" name="Int. J. Mol. Sci.">
        <title>Draft Genome of Tanacetum Coccineum: Genomic Comparison of Closely Related Tanacetum-Family Plants.</title>
        <authorList>
            <person name="Yamashiro T."/>
            <person name="Shiraishi A."/>
            <person name="Nakayama K."/>
            <person name="Satake H."/>
        </authorList>
    </citation>
    <scope>NUCLEOTIDE SEQUENCE</scope>
</reference>
<keyword evidence="4" id="KW-0378">Hydrolase</keyword>
<evidence type="ECO:0000313" key="7">
    <source>
        <dbReference type="EMBL" id="GJT75157.1"/>
    </source>
</evidence>
<keyword evidence="8" id="KW-1185">Reference proteome</keyword>
<feature type="compositionally biased region" description="Low complexity" evidence="5">
    <location>
        <begin position="1412"/>
        <end position="1434"/>
    </location>
</feature>
<feature type="region of interest" description="Disordered" evidence="5">
    <location>
        <begin position="1365"/>
        <end position="1474"/>
    </location>
</feature>
<evidence type="ECO:0000256" key="5">
    <source>
        <dbReference type="SAM" id="MobiDB-lite"/>
    </source>
</evidence>
<evidence type="ECO:0000259" key="6">
    <source>
        <dbReference type="PROSITE" id="PS50994"/>
    </source>
</evidence>
<dbReference type="Proteomes" id="UP001151760">
    <property type="component" value="Unassembled WGS sequence"/>
</dbReference>
<feature type="domain" description="Integrase catalytic" evidence="6">
    <location>
        <begin position="224"/>
        <end position="390"/>
    </location>
</feature>
<keyword evidence="3" id="KW-0064">Aspartyl protease</keyword>
<reference evidence="7" key="2">
    <citation type="submission" date="2022-01" db="EMBL/GenBank/DDBJ databases">
        <authorList>
            <person name="Yamashiro T."/>
            <person name="Shiraishi A."/>
            <person name="Satake H."/>
            <person name="Nakayama K."/>
        </authorList>
    </citation>
    <scope>NUCLEOTIDE SEQUENCE</scope>
</reference>
<dbReference type="InterPro" id="IPR039537">
    <property type="entry name" value="Retrotran_Ty1/copia-like"/>
</dbReference>
<dbReference type="Pfam" id="PF22936">
    <property type="entry name" value="Pol_BBD"/>
    <property type="match status" value="1"/>
</dbReference>
<feature type="region of interest" description="Disordered" evidence="5">
    <location>
        <begin position="613"/>
        <end position="647"/>
    </location>
</feature>
<dbReference type="Pfam" id="PF07727">
    <property type="entry name" value="RVT_2"/>
    <property type="match status" value="1"/>
</dbReference>
<dbReference type="InterPro" id="IPR012337">
    <property type="entry name" value="RNaseH-like_sf"/>
</dbReference>
<dbReference type="Pfam" id="PF13976">
    <property type="entry name" value="gag_pre-integrs"/>
    <property type="match status" value="1"/>
</dbReference>
<gene>
    <name evidence="7" type="ORF">Tco_1041882</name>
</gene>
<evidence type="ECO:0000313" key="8">
    <source>
        <dbReference type="Proteomes" id="UP001151760"/>
    </source>
</evidence>
<dbReference type="PANTHER" id="PTHR42648:SF32">
    <property type="entry name" value="RIBONUCLEASE H-LIKE DOMAIN, GAG-PRE-INTEGRASE DOMAIN PROTEIN-RELATED"/>
    <property type="match status" value="1"/>
</dbReference>
<dbReference type="PROSITE" id="PS50994">
    <property type="entry name" value="INTEGRASE"/>
    <property type="match status" value="1"/>
</dbReference>
<dbReference type="InterPro" id="IPR057670">
    <property type="entry name" value="SH3_retrovirus"/>
</dbReference>
<dbReference type="InterPro" id="IPR025724">
    <property type="entry name" value="GAG-pre-integrase_dom"/>
</dbReference>
<feature type="compositionally biased region" description="Polar residues" evidence="5">
    <location>
        <begin position="1227"/>
        <end position="1236"/>
    </location>
</feature>
<dbReference type="Gene3D" id="3.30.420.10">
    <property type="entry name" value="Ribonuclease H-like superfamily/Ribonuclease H"/>
    <property type="match status" value="1"/>
</dbReference>
<organism evidence="7 8">
    <name type="scientific">Tanacetum coccineum</name>
    <dbReference type="NCBI Taxonomy" id="301880"/>
    <lineage>
        <taxon>Eukaryota</taxon>
        <taxon>Viridiplantae</taxon>
        <taxon>Streptophyta</taxon>
        <taxon>Embryophyta</taxon>
        <taxon>Tracheophyta</taxon>
        <taxon>Spermatophyta</taxon>
        <taxon>Magnoliopsida</taxon>
        <taxon>eudicotyledons</taxon>
        <taxon>Gunneridae</taxon>
        <taxon>Pentapetalae</taxon>
        <taxon>asterids</taxon>
        <taxon>campanulids</taxon>
        <taxon>Asterales</taxon>
        <taxon>Asteraceae</taxon>
        <taxon>Asteroideae</taxon>
        <taxon>Anthemideae</taxon>
        <taxon>Anthemidinae</taxon>
        <taxon>Tanacetum</taxon>
    </lineage>
</organism>
<feature type="region of interest" description="Disordered" evidence="5">
    <location>
        <begin position="1195"/>
        <end position="1270"/>
    </location>
</feature>
<evidence type="ECO:0000256" key="3">
    <source>
        <dbReference type="ARBA" id="ARBA00022750"/>
    </source>
</evidence>
<dbReference type="SUPFAM" id="SSF56672">
    <property type="entry name" value="DNA/RNA polymerases"/>
    <property type="match status" value="1"/>
</dbReference>
<dbReference type="PANTHER" id="PTHR42648">
    <property type="entry name" value="TRANSPOSASE, PUTATIVE-RELATED"/>
    <property type="match status" value="1"/>
</dbReference>
<protein>
    <submittedName>
        <fullName evidence="7">Ribonuclease H-like domain-containing protein</fullName>
    </submittedName>
</protein>
<sequence length="1544" mass="171246">MGVVELWWVFGNAGRFVVPTGQPHKNKDLGIVDSGCSRSMTGNKEKLDDFVKIIGGIVTFGGGDGKITGKGTIRTSKLNFENVYYVKELQNFNLFSVSQICDKQNKVLFTDKECLVLTKEFQLPENSQVVLRVPRRHNLYSFNLTKIQPERDINCLLAKASSDESTKWHRRMAHVNFKNINKLAKHGLVNGLPSKLFTNDHNCVARNKGKQYKASYKAITAMSTISEPFQLLHMDLFGPTSIKSIDHKYYSLVVTDDLSRFSWVFFLGTKDETYYILKDFITFIENQLNKKVKAIRCDNGTEFKNSKLIELCGSKGIKQDYSNARTLQQNGVAERKNRTLIEAARTMLADSKFPTMFWTEAVSTACYVLNRVLVTRPHNKTPYELLSGKVPNISHLKPFGCHVTILNTSDHLGKFEGKADEGFIVGYAAHSKAYRVYNLSSKKIEETLNLRYLEDKPNVQGLGQEWYFDLDYLTDSLGYTRFKSNQPAGTQDPHIHAGSQDDSDSECDEQVIVVPSFTSNHFSGPKVNEASEMVESTSDYAEELARLQRQEHEAKDTADKYGFGFSNDTEEHLRQADMVPAGSIDPAASISAGSIDPAASISAGSIDPAASIPAGSAKPFPTDIEPVHADETSLPPGHSLGSSEHSARFPFPSDLANSISLSSEMEDIYHHPRTGIFSSSSYDADFGGTITNLAPIVAVDPVPTKRVNTIHPQSQILRDLTSPVQTRGTFKNVAQALIDSDWVEAIQEEMQQFINQKVWKLVPLPAGKIAIGTKWILKNKRDARGIVVRNKARLVAQGHRQEEGIDYDEVFAPVARIEAIRLFLAFASYMGFMVYQMDVKSAFLYGEIDEEVYVTQPKGFEDPHFPKHVYKVVKALYGLHQAPRAWYARLSTFLLKHNYRRGTIDKTLFIKKNSRDIILVQVYVDDIIFGSTKKAWCDEFEVLMKGEFKMSAMGELTFFLGLQVKQKTNGIFISQDKYVQDMLKKFDMESVRTATTPYEASKPKSKDEPDDAVNVHLYRSMIGSLMYLTASRPDIMFAYLRDSPFVLEAYSDSDYAGSHGDRKSTTGGCQFLGRRLISWQCKKQTIVATSSTEAKYVAAANCCGQGMVNNIINAKRFLMYPRFLLIILGLATRNTKQHHVLKLSSKLFANMRLNFDGDHMPLLAAMLPPAHAAIANEGTREAAPDVPHTIPKTIQETRPEPDQSQEHIPTPPRPTTLDQIPPMFEQGHTSNPNIASFSGAHKSDPDLFTSTNVEDETLGGSYHTTPPKSTLVPPVGLTSGGAEDLATLTALSSLVSELVKKVSTLESELKAHKLLFKNVVGQLVKKVKALELKLKTRSRKVIMSESDKEEEEEQDVDPLIQLAKAAAASDAHVDVSPGADIPSSPPLPTSDVPPTEVPSTAFPTDVPADGAPTGPSTVSPGSTTVPTSSSVPTTETILANSGTTPETPSSPVRDARKGKGVAVDEPTPTHDKTFKQLEEERLGREAAQRLQAQELADFEKQRVESLMKDATLDRQMSQDFEMTKAQRKRQQEVLASAANYSDAA</sequence>